<accession>A0A1S3IK94</accession>
<sequence>MPKLTYSPVLKVFAVTLGLLETGLYTVSVTGWPSLVYIFRDAGFHIDLCGANLTTDANWSVSGDSGHQGSPGCPEQEQGLNLVYTVAISLQVVLPALGYFYDHYGVIRTRVLSILFNVGGCFLIAFSEPGLEWLLYPGATLHFLGGGMLMTTDMQLTSLFPAKKSFIATLVSGAADMSNFSFVLVKLAYDAGIPYRLSLIAMGCGTLVIATATTIVLPPRESMSDNDKDRQPDASDIKCSDSRLVSCSETIYVISPVDSEVSAESSSGTKNREDAGFWDNPAVEVDPEITDDPGGILTSFPRGDTSHFSNCGTSKKNAEISGQTALESGRVDIACITGQARPSTEMVGSSVSKAGQDSGTKNEKRLPFSVVLKSAMFWMTQLWFCGNSFLIVSYFGSFNAMIDFRSYGNVNAISHYTNVFGYLQLGISMPLAIFAGHLVNRLHSGEDRIHAEPKTFIGPFLVTCTSGLLLWVTCAVPVLEVHYVAMLLHCVLRTFTYGVHLAFLVFAFPHEHFGKVFSTQRAIMTAVTAVQYIMFSWLKNGLNSDPLYFSLTLCGIACATLCLPFYLIRRPAVSQT</sequence>
<dbReference type="PANTHER" id="PTHR20765">
    <property type="entry name" value="SOLUTE CARRIER FAMILY 43 MEMBER 3-RELATED"/>
    <property type="match status" value="1"/>
</dbReference>
<protein>
    <submittedName>
        <fullName evidence="3">Solute carrier family 43 member 3-like</fullName>
    </submittedName>
</protein>
<feature type="transmembrane region" description="Helical" evidence="1">
    <location>
        <begin position="382"/>
        <end position="402"/>
    </location>
</feature>
<dbReference type="GeneID" id="106164824"/>
<keyword evidence="1" id="KW-1133">Transmembrane helix</keyword>
<gene>
    <name evidence="3" type="primary">LOC106164824</name>
</gene>
<dbReference type="Proteomes" id="UP000085678">
    <property type="component" value="Unplaced"/>
</dbReference>
<dbReference type="OrthoDB" id="330047at2759"/>
<dbReference type="InterPro" id="IPR027197">
    <property type="entry name" value="SLC43A3"/>
</dbReference>
<organism evidence="2 3">
    <name type="scientific">Lingula anatina</name>
    <name type="common">Brachiopod</name>
    <name type="synonym">Lingula unguis</name>
    <dbReference type="NCBI Taxonomy" id="7574"/>
    <lineage>
        <taxon>Eukaryota</taxon>
        <taxon>Metazoa</taxon>
        <taxon>Spiralia</taxon>
        <taxon>Lophotrochozoa</taxon>
        <taxon>Brachiopoda</taxon>
        <taxon>Linguliformea</taxon>
        <taxon>Lingulata</taxon>
        <taxon>Lingulida</taxon>
        <taxon>Linguloidea</taxon>
        <taxon>Lingulidae</taxon>
        <taxon>Lingula</taxon>
    </lineage>
</organism>
<evidence type="ECO:0000256" key="1">
    <source>
        <dbReference type="SAM" id="Phobius"/>
    </source>
</evidence>
<dbReference type="AlphaFoldDB" id="A0A1S3IK94"/>
<dbReference type="PANTHER" id="PTHR20765:SF1">
    <property type="entry name" value="EQUILIBRATIVE NUCLEOBASE TRANSPORTER 1"/>
    <property type="match status" value="1"/>
</dbReference>
<keyword evidence="2" id="KW-1185">Reference proteome</keyword>
<reference evidence="3" key="1">
    <citation type="submission" date="2025-08" db="UniProtKB">
        <authorList>
            <consortium name="RefSeq"/>
        </authorList>
    </citation>
    <scope>IDENTIFICATION</scope>
    <source>
        <tissue evidence="3">Gonads</tissue>
    </source>
</reference>
<feature type="transmembrane region" description="Helical" evidence="1">
    <location>
        <begin position="460"/>
        <end position="479"/>
    </location>
</feature>
<proteinExistence type="predicted"/>
<feature type="transmembrane region" description="Helical" evidence="1">
    <location>
        <begin position="195"/>
        <end position="217"/>
    </location>
</feature>
<feature type="transmembrane region" description="Helical" evidence="1">
    <location>
        <begin position="485"/>
        <end position="506"/>
    </location>
</feature>
<feature type="transmembrane region" description="Helical" evidence="1">
    <location>
        <begin position="12"/>
        <end position="32"/>
    </location>
</feature>
<name>A0A1S3IK94_LINAN</name>
<dbReference type="InParanoid" id="A0A1S3IK94"/>
<evidence type="ECO:0000313" key="2">
    <source>
        <dbReference type="Proteomes" id="UP000085678"/>
    </source>
</evidence>
<evidence type="ECO:0000313" key="3">
    <source>
        <dbReference type="RefSeq" id="XP_013398306.1"/>
    </source>
</evidence>
<dbReference type="SUPFAM" id="SSF103473">
    <property type="entry name" value="MFS general substrate transporter"/>
    <property type="match status" value="1"/>
</dbReference>
<feature type="transmembrane region" description="Helical" evidence="1">
    <location>
        <begin position="166"/>
        <end position="189"/>
    </location>
</feature>
<dbReference type="KEGG" id="lak:106164824"/>
<feature type="transmembrane region" description="Helical" evidence="1">
    <location>
        <begin position="82"/>
        <end position="100"/>
    </location>
</feature>
<keyword evidence="1" id="KW-0472">Membrane</keyword>
<feature type="transmembrane region" description="Helical" evidence="1">
    <location>
        <begin position="422"/>
        <end position="439"/>
    </location>
</feature>
<dbReference type="Gene3D" id="1.20.1250.20">
    <property type="entry name" value="MFS general substrate transporter like domains"/>
    <property type="match status" value="2"/>
</dbReference>
<keyword evidence="1" id="KW-0812">Transmembrane</keyword>
<dbReference type="InterPro" id="IPR036259">
    <property type="entry name" value="MFS_trans_sf"/>
</dbReference>
<feature type="transmembrane region" description="Helical" evidence="1">
    <location>
        <begin position="107"/>
        <end position="127"/>
    </location>
</feature>
<feature type="transmembrane region" description="Helical" evidence="1">
    <location>
        <begin position="547"/>
        <end position="568"/>
    </location>
</feature>
<dbReference type="RefSeq" id="XP_013398306.1">
    <property type="nucleotide sequence ID" value="XM_013542852.1"/>
</dbReference>